<dbReference type="Proteomes" id="UP000178427">
    <property type="component" value="Unassembled WGS sequence"/>
</dbReference>
<dbReference type="EMBL" id="MFMA01000012">
    <property type="protein sequence ID" value="OGG74047.1"/>
    <property type="molecule type" value="Genomic_DNA"/>
</dbReference>
<gene>
    <name evidence="1" type="ORF">A3A40_03595</name>
</gene>
<reference evidence="1 2" key="1">
    <citation type="journal article" date="2016" name="Nat. Commun.">
        <title>Thousands of microbial genomes shed light on interconnected biogeochemical processes in an aquifer system.</title>
        <authorList>
            <person name="Anantharaman K."/>
            <person name="Brown C.T."/>
            <person name="Hug L.A."/>
            <person name="Sharon I."/>
            <person name="Castelle C.J."/>
            <person name="Probst A.J."/>
            <person name="Thomas B.C."/>
            <person name="Singh A."/>
            <person name="Wilkins M.J."/>
            <person name="Karaoz U."/>
            <person name="Brodie E.L."/>
            <person name="Williams K.H."/>
            <person name="Hubbard S.S."/>
            <person name="Banfield J.F."/>
        </authorList>
    </citation>
    <scope>NUCLEOTIDE SEQUENCE [LARGE SCALE GENOMIC DNA]</scope>
</reference>
<organism evidence="1 2">
    <name type="scientific">Candidatus Kaiserbacteria bacterium RIFCSPLOWO2_01_FULL_54_20</name>
    <dbReference type="NCBI Taxonomy" id="1798513"/>
    <lineage>
        <taxon>Bacteria</taxon>
        <taxon>Candidatus Kaiseribacteriota</taxon>
    </lineage>
</organism>
<proteinExistence type="predicted"/>
<protein>
    <submittedName>
        <fullName evidence="1">Uncharacterized protein</fullName>
    </submittedName>
</protein>
<comment type="caution">
    <text evidence="1">The sequence shown here is derived from an EMBL/GenBank/DDBJ whole genome shotgun (WGS) entry which is preliminary data.</text>
</comment>
<accession>A0A1F6EK95</accession>
<dbReference type="STRING" id="1798513.A3A40_03595"/>
<name>A0A1F6EK95_9BACT</name>
<sequence>MLTNKDIDSLMRVFPTKEDVRRIVQEEVADIRKSVRDLVNGIDKLVTAFSELGLKYAAMGEQLTRPERWIKQIAKKAGVALAD</sequence>
<dbReference type="AlphaFoldDB" id="A0A1F6EK95"/>
<evidence type="ECO:0000313" key="2">
    <source>
        <dbReference type="Proteomes" id="UP000178427"/>
    </source>
</evidence>
<evidence type="ECO:0000313" key="1">
    <source>
        <dbReference type="EMBL" id="OGG74047.1"/>
    </source>
</evidence>